<dbReference type="PANTHER" id="PTHR30012:SF7">
    <property type="entry name" value="PROTEIN TRANSPORT PROTEIN HOFC HOMOLOG"/>
    <property type="match status" value="1"/>
</dbReference>
<keyword evidence="5 9" id="KW-0812">Transmembrane</keyword>
<keyword evidence="6 9" id="KW-1133">Transmembrane helix</keyword>
<name>A0A554W9D2_9BURK</name>
<feature type="transmembrane region" description="Helical" evidence="9">
    <location>
        <begin position="178"/>
        <end position="200"/>
    </location>
</feature>
<dbReference type="InterPro" id="IPR042094">
    <property type="entry name" value="T2SS_GspF_sf"/>
</dbReference>
<evidence type="ECO:0000256" key="4">
    <source>
        <dbReference type="ARBA" id="ARBA00022519"/>
    </source>
</evidence>
<evidence type="ECO:0000256" key="5">
    <source>
        <dbReference type="ARBA" id="ARBA00022692"/>
    </source>
</evidence>
<dbReference type="GO" id="GO:0005886">
    <property type="term" value="C:plasma membrane"/>
    <property type="evidence" value="ECO:0007669"/>
    <property type="project" value="UniProtKB-SubCell"/>
</dbReference>
<keyword evidence="8" id="KW-0175">Coiled coil</keyword>
<dbReference type="EMBL" id="VJNB01000004">
    <property type="protein sequence ID" value="TSE20187.1"/>
    <property type="molecule type" value="Genomic_DNA"/>
</dbReference>
<evidence type="ECO:0000256" key="6">
    <source>
        <dbReference type="ARBA" id="ARBA00022989"/>
    </source>
</evidence>
<sequence length="413" mass="45679">MSEFIYRAIDARGGVQTGKIQAYGLAAAARQLRTQGLTPLELQPAEAVGVVEDLPPAASWTRWRVTHRRVRARDLSTWTSELSTMLRAGLPLDRCLRLLALMAPAAPLQSATEMLLSDIKAGQPLSRALARHPELFGEFFINLVRAGEATGQLAEALERIREHQERVRELREKAWTAATYPVILAAISVISLVVMLVYVVPQFRGLFGDLGDRLPLATQWVMSVSDALTRNPWLTTVSIVCVLLFILILARQQSVRRRVVQALHRWPVVGSLLTRYQQAVFVRTLGAMLNNGVGLVTALKIAGDTFVLPEFKKYIEDIAVEVKNGRRLADVMQRQVFFEPLVVNLVKVGEETGRLGPMWSEAASIIEREVQQRLQRLLALLEPALILVLGALIAGIILSILMGILAVNDLAAV</sequence>
<comment type="similarity">
    <text evidence="2">Belongs to the GSP F family.</text>
</comment>
<proteinExistence type="inferred from homology"/>
<dbReference type="Pfam" id="PF00482">
    <property type="entry name" value="T2SSF"/>
    <property type="match status" value="2"/>
</dbReference>
<keyword evidence="7 9" id="KW-0472">Membrane</keyword>
<dbReference type="FunFam" id="1.20.81.30:FF:000001">
    <property type="entry name" value="Type II secretion system protein F"/>
    <property type="match status" value="1"/>
</dbReference>
<keyword evidence="3" id="KW-1003">Cell membrane</keyword>
<gene>
    <name evidence="11" type="primary">epsF_1</name>
    <name evidence="11" type="ORF">Talka_01082</name>
</gene>
<evidence type="ECO:0000256" key="7">
    <source>
        <dbReference type="ARBA" id="ARBA00023136"/>
    </source>
</evidence>
<keyword evidence="12" id="KW-1185">Reference proteome</keyword>
<feature type="domain" description="Type II secretion system protein GspF" evidence="10">
    <location>
        <begin position="78"/>
        <end position="201"/>
    </location>
</feature>
<evidence type="ECO:0000256" key="8">
    <source>
        <dbReference type="SAM" id="Coils"/>
    </source>
</evidence>
<evidence type="ECO:0000313" key="12">
    <source>
        <dbReference type="Proteomes" id="UP000315736"/>
    </source>
</evidence>
<dbReference type="AlphaFoldDB" id="A0A554W9D2"/>
<organism evidence="11 12">
    <name type="scientific">Tepidimonas alkaliphilus</name>
    <dbReference type="NCBI Taxonomy" id="2588942"/>
    <lineage>
        <taxon>Bacteria</taxon>
        <taxon>Pseudomonadati</taxon>
        <taxon>Pseudomonadota</taxon>
        <taxon>Betaproteobacteria</taxon>
        <taxon>Burkholderiales</taxon>
        <taxon>Tepidimonas</taxon>
    </lineage>
</organism>
<dbReference type="RefSeq" id="WP_143890109.1">
    <property type="nucleotide sequence ID" value="NZ_VJNB01000004.1"/>
</dbReference>
<evidence type="ECO:0000259" key="10">
    <source>
        <dbReference type="Pfam" id="PF00482"/>
    </source>
</evidence>
<feature type="coiled-coil region" evidence="8">
    <location>
        <begin position="146"/>
        <end position="173"/>
    </location>
</feature>
<comment type="subcellular location">
    <subcellularLocation>
        <location evidence="1">Cell inner membrane</location>
        <topology evidence="1">Multi-pass membrane protein</topology>
    </subcellularLocation>
</comment>
<dbReference type="Proteomes" id="UP000315736">
    <property type="component" value="Unassembled WGS sequence"/>
</dbReference>
<dbReference type="InterPro" id="IPR003004">
    <property type="entry name" value="GspF/PilC"/>
</dbReference>
<feature type="transmembrane region" description="Helical" evidence="9">
    <location>
        <begin position="377"/>
        <end position="407"/>
    </location>
</feature>
<comment type="caution">
    <text evidence="11">The sequence shown here is derived from an EMBL/GenBank/DDBJ whole genome shotgun (WGS) entry which is preliminary data.</text>
</comment>
<dbReference type="InterPro" id="IPR018076">
    <property type="entry name" value="T2SS_GspF_dom"/>
</dbReference>
<protein>
    <submittedName>
        <fullName evidence="11">Type II secretion system protein F</fullName>
    </submittedName>
</protein>
<dbReference type="Gene3D" id="1.20.81.30">
    <property type="entry name" value="Type II secretion system (T2SS), domain F"/>
    <property type="match status" value="2"/>
</dbReference>
<accession>A0A554W9D2</accession>
<evidence type="ECO:0000256" key="2">
    <source>
        <dbReference type="ARBA" id="ARBA00005745"/>
    </source>
</evidence>
<reference evidence="11 12" key="1">
    <citation type="submission" date="2019-07" db="EMBL/GenBank/DDBJ databases">
        <title>Tepidimonas alkaliphilus YIM 72238 draft genome.</title>
        <authorList>
            <person name="Da Costa M.S."/>
            <person name="Froufe H.J.C."/>
            <person name="Egas C."/>
            <person name="Albuquerque L."/>
        </authorList>
    </citation>
    <scope>NUCLEOTIDE SEQUENCE [LARGE SCALE GENOMIC DNA]</scope>
    <source>
        <strain evidence="11 12">YIM 72238</strain>
    </source>
</reference>
<dbReference type="GO" id="GO:0015628">
    <property type="term" value="P:protein secretion by the type II secretion system"/>
    <property type="evidence" value="ECO:0007669"/>
    <property type="project" value="TreeGrafter"/>
</dbReference>
<evidence type="ECO:0000256" key="9">
    <source>
        <dbReference type="SAM" id="Phobius"/>
    </source>
</evidence>
<dbReference type="PANTHER" id="PTHR30012">
    <property type="entry name" value="GENERAL SECRETION PATHWAY PROTEIN"/>
    <property type="match status" value="1"/>
</dbReference>
<evidence type="ECO:0000256" key="3">
    <source>
        <dbReference type="ARBA" id="ARBA00022475"/>
    </source>
</evidence>
<feature type="domain" description="Type II secretion system protein GspF" evidence="10">
    <location>
        <begin position="281"/>
        <end position="402"/>
    </location>
</feature>
<keyword evidence="4" id="KW-0997">Cell inner membrane</keyword>
<dbReference type="OrthoDB" id="9805682at2"/>
<evidence type="ECO:0000313" key="11">
    <source>
        <dbReference type="EMBL" id="TSE20187.1"/>
    </source>
</evidence>
<dbReference type="PRINTS" id="PR00812">
    <property type="entry name" value="BCTERIALGSPF"/>
</dbReference>
<evidence type="ECO:0000256" key="1">
    <source>
        <dbReference type="ARBA" id="ARBA00004429"/>
    </source>
</evidence>
<feature type="transmembrane region" description="Helical" evidence="9">
    <location>
        <begin position="232"/>
        <end position="250"/>
    </location>
</feature>